<reference evidence="2 3" key="1">
    <citation type="submission" date="2019-03" db="EMBL/GenBank/DDBJ databases">
        <title>This is whole genome sequence of Paenibacillus sp MS74 strain.</title>
        <authorList>
            <person name="Trinh H.N."/>
        </authorList>
    </citation>
    <scope>NUCLEOTIDE SEQUENCE [LARGE SCALE GENOMIC DNA]</scope>
    <source>
        <strain evidence="2 3">MS74</strain>
    </source>
</reference>
<comment type="caution">
    <text evidence="2">The sequence shown here is derived from an EMBL/GenBank/DDBJ whole genome shotgun (WGS) entry which is preliminary data.</text>
</comment>
<gene>
    <name evidence="2" type="ORF">E1757_21510</name>
</gene>
<proteinExistence type="predicted"/>
<feature type="transmembrane region" description="Helical" evidence="1">
    <location>
        <begin position="36"/>
        <end position="59"/>
    </location>
</feature>
<keyword evidence="3" id="KW-1185">Reference proteome</keyword>
<evidence type="ECO:0000313" key="2">
    <source>
        <dbReference type="EMBL" id="TDF95115.1"/>
    </source>
</evidence>
<evidence type="ECO:0000313" key="3">
    <source>
        <dbReference type="Proteomes" id="UP000295636"/>
    </source>
</evidence>
<dbReference type="Proteomes" id="UP000295636">
    <property type="component" value="Unassembled WGS sequence"/>
</dbReference>
<keyword evidence="1" id="KW-0812">Transmembrane</keyword>
<sequence length="107" mass="11602">MNHALVTGPGDEIIIPPSVEAITIVMTKNICMDHAIIMRIMLMTIFIITIMIIVGITIICINTTINTVIIKATAMTGMKNIVMDITATTAMSIIMKLRAAGATMRIQ</sequence>
<keyword evidence="1" id="KW-1133">Transmembrane helix</keyword>
<dbReference type="EMBL" id="SMRT01000011">
    <property type="protein sequence ID" value="TDF95115.1"/>
    <property type="molecule type" value="Genomic_DNA"/>
</dbReference>
<name>A0A4R5KJW2_9BACL</name>
<dbReference type="RefSeq" id="WP_133231954.1">
    <property type="nucleotide sequence ID" value="NZ_SMRT01000011.1"/>
</dbReference>
<protein>
    <submittedName>
        <fullName evidence="2">Uncharacterized protein</fullName>
    </submittedName>
</protein>
<accession>A0A4R5KJW2</accession>
<dbReference type="AlphaFoldDB" id="A0A4R5KJW2"/>
<keyword evidence="1" id="KW-0472">Membrane</keyword>
<organism evidence="2 3">
    <name type="scientific">Paenibacillus piri</name>
    <dbReference type="NCBI Taxonomy" id="2547395"/>
    <lineage>
        <taxon>Bacteria</taxon>
        <taxon>Bacillati</taxon>
        <taxon>Bacillota</taxon>
        <taxon>Bacilli</taxon>
        <taxon>Bacillales</taxon>
        <taxon>Paenibacillaceae</taxon>
        <taxon>Paenibacillus</taxon>
    </lineage>
</organism>
<evidence type="ECO:0000256" key="1">
    <source>
        <dbReference type="SAM" id="Phobius"/>
    </source>
</evidence>